<dbReference type="EMBL" id="CP165727">
    <property type="protein sequence ID" value="XDV65017.1"/>
    <property type="molecule type" value="Genomic_DNA"/>
</dbReference>
<proteinExistence type="predicted"/>
<dbReference type="RefSeq" id="WP_369778185.1">
    <property type="nucleotide sequence ID" value="NZ_CP165727.1"/>
</dbReference>
<organism evidence="1">
    <name type="scientific">Streptomyces sp. R33</name>
    <dbReference type="NCBI Taxonomy" id="3238629"/>
    <lineage>
        <taxon>Bacteria</taxon>
        <taxon>Bacillati</taxon>
        <taxon>Actinomycetota</taxon>
        <taxon>Actinomycetes</taxon>
        <taxon>Kitasatosporales</taxon>
        <taxon>Streptomycetaceae</taxon>
        <taxon>Streptomyces</taxon>
    </lineage>
</organism>
<protein>
    <submittedName>
        <fullName evidence="1">DUF5990 family protein</fullName>
    </submittedName>
</protein>
<dbReference type="InterPro" id="IPR046032">
    <property type="entry name" value="DUF5990"/>
</dbReference>
<evidence type="ECO:0000313" key="1">
    <source>
        <dbReference type="EMBL" id="XDV65017.1"/>
    </source>
</evidence>
<reference evidence="1" key="1">
    <citation type="submission" date="2024-08" db="EMBL/GenBank/DDBJ databases">
        <authorList>
            <person name="Yu S.T."/>
        </authorList>
    </citation>
    <scope>NUCLEOTIDE SEQUENCE</scope>
    <source>
        <strain evidence="1">R33</strain>
    </source>
</reference>
<name>A0AB39Y9A6_9ACTN</name>
<accession>A0AB39Y9A6</accession>
<dbReference type="Pfam" id="PF19452">
    <property type="entry name" value="DUF5990"/>
    <property type="match status" value="1"/>
</dbReference>
<sequence length="53" mass="5963">MWRARRLAHGPDVVRWSDDGRLLARLRLTDACGRPLCAQVRPPLVEWSAAPVA</sequence>
<dbReference type="AlphaFoldDB" id="A0AB39Y9A6"/>
<gene>
    <name evidence="1" type="ORF">AB5J51_19725</name>
</gene>